<accession>A0ABV5ZDW3</accession>
<keyword evidence="2" id="KW-1185">Reference proteome</keyword>
<comment type="caution">
    <text evidence="1">The sequence shown here is derived from an EMBL/GenBank/DDBJ whole genome shotgun (WGS) entry which is preliminary data.</text>
</comment>
<organism evidence="1 2">
    <name type="scientific">Balneatrix alpica</name>
    <dbReference type="NCBI Taxonomy" id="75684"/>
    <lineage>
        <taxon>Bacteria</taxon>
        <taxon>Pseudomonadati</taxon>
        <taxon>Pseudomonadota</taxon>
        <taxon>Gammaproteobacteria</taxon>
        <taxon>Oceanospirillales</taxon>
        <taxon>Balneatrichaceae</taxon>
        <taxon>Balneatrix</taxon>
    </lineage>
</organism>
<evidence type="ECO:0000313" key="2">
    <source>
        <dbReference type="Proteomes" id="UP001589628"/>
    </source>
</evidence>
<evidence type="ECO:0000313" key="1">
    <source>
        <dbReference type="EMBL" id="MFB9887440.1"/>
    </source>
</evidence>
<dbReference type="RefSeq" id="WP_027314011.1">
    <property type="nucleotide sequence ID" value="NZ_JBHLZN010000004.1"/>
</dbReference>
<name>A0ABV5ZDW3_9GAMM</name>
<reference evidence="1 2" key="1">
    <citation type="submission" date="2024-09" db="EMBL/GenBank/DDBJ databases">
        <authorList>
            <person name="Sun Q."/>
            <person name="Mori K."/>
        </authorList>
    </citation>
    <scope>NUCLEOTIDE SEQUENCE [LARGE SCALE GENOMIC DNA]</scope>
    <source>
        <strain evidence="1 2">ATCC 51285</strain>
    </source>
</reference>
<gene>
    <name evidence="1" type="ORF">ACFFLH_13545</name>
</gene>
<proteinExistence type="predicted"/>
<dbReference type="Proteomes" id="UP001589628">
    <property type="component" value="Unassembled WGS sequence"/>
</dbReference>
<protein>
    <submittedName>
        <fullName evidence="1">Uncharacterized protein</fullName>
    </submittedName>
</protein>
<dbReference type="EMBL" id="JBHLZN010000004">
    <property type="protein sequence ID" value="MFB9887440.1"/>
    <property type="molecule type" value="Genomic_DNA"/>
</dbReference>
<sequence length="196" mass="21981">MWRAWCAVLLVGYMLIVSTTLRAADHQLEILAQYGAWGVGVKHAEGGPRFFTTTFQANEPGRLETSLTLVCIPPLDNQIFVLIESEKPISVGNKLVQFQLRKEHFQTEYFFGKSDPQDNNVFMTTRIGEGFIRYLQRADPYIAIASDYDQQNLPGVERIFAYSTEGSIKAIKHLLKACTEADALKQQASTDSDSPS</sequence>